<sequence length="185" mass="21568">MNITSISREKILEESKKIVSNEGLSAVSIRKLASECDVSIGTIYNYFESKSDLVLAVIEDTWKDIFHMSEENLYFENFSECVDFIFKAVEKGVLEYRNFFDFHSMSLAAVNKEKSKMMMEKYFMHIKHQMFETLDKDKGIREGAFDSNFSKKDFVEIIFSMLLSSVMDKTNNSDVVVEIVRRCIY</sequence>
<dbReference type="InterPro" id="IPR009057">
    <property type="entry name" value="Homeodomain-like_sf"/>
</dbReference>
<dbReference type="PRINTS" id="PR00455">
    <property type="entry name" value="HTHTETR"/>
</dbReference>
<dbReference type="InterPro" id="IPR023772">
    <property type="entry name" value="DNA-bd_HTH_TetR-type_CS"/>
</dbReference>
<dbReference type="Gene3D" id="1.10.357.10">
    <property type="entry name" value="Tetracycline Repressor, domain 2"/>
    <property type="match status" value="1"/>
</dbReference>
<evidence type="ECO:0000313" key="5">
    <source>
        <dbReference type="Proteomes" id="UP000241434"/>
    </source>
</evidence>
<evidence type="ECO:0000313" key="4">
    <source>
        <dbReference type="EMBL" id="PSJ32304.1"/>
    </source>
</evidence>
<evidence type="ECO:0000256" key="2">
    <source>
        <dbReference type="PROSITE-ProRule" id="PRU00335"/>
    </source>
</evidence>
<dbReference type="EMBL" id="JYGE01000001">
    <property type="protein sequence ID" value="PSJ32304.1"/>
    <property type="molecule type" value="Genomic_DNA"/>
</dbReference>
<keyword evidence="1 2" id="KW-0238">DNA-binding</keyword>
<dbReference type="Pfam" id="PF00440">
    <property type="entry name" value="TetR_N"/>
    <property type="match status" value="1"/>
</dbReference>
<dbReference type="PROSITE" id="PS01081">
    <property type="entry name" value="HTH_TETR_1"/>
    <property type="match status" value="1"/>
</dbReference>
<dbReference type="PANTHER" id="PTHR43479:SF11">
    <property type="entry name" value="ACREF_ENVCD OPERON REPRESSOR-RELATED"/>
    <property type="match status" value="1"/>
</dbReference>
<keyword evidence="5" id="KW-1185">Reference proteome</keyword>
<dbReference type="RefSeq" id="WP_170062414.1">
    <property type="nucleotide sequence ID" value="NZ_JYGE01000001.1"/>
</dbReference>
<comment type="caution">
    <text evidence="4">The sequence shown here is derived from an EMBL/GenBank/DDBJ whole genome shotgun (WGS) entry which is preliminary data.</text>
</comment>
<dbReference type="AlphaFoldDB" id="A0A2P7Q2V8"/>
<name>A0A2P7Q2V8_9FIRM</name>
<dbReference type="InterPro" id="IPR050624">
    <property type="entry name" value="HTH-type_Tx_Regulator"/>
</dbReference>
<feature type="domain" description="HTH tetR-type" evidence="3">
    <location>
        <begin position="5"/>
        <end position="65"/>
    </location>
</feature>
<evidence type="ECO:0000256" key="1">
    <source>
        <dbReference type="ARBA" id="ARBA00023125"/>
    </source>
</evidence>
<feature type="DNA-binding region" description="H-T-H motif" evidence="2">
    <location>
        <begin position="28"/>
        <end position="47"/>
    </location>
</feature>
<dbReference type="PROSITE" id="PS50977">
    <property type="entry name" value="HTH_TETR_2"/>
    <property type="match status" value="1"/>
</dbReference>
<dbReference type="PANTHER" id="PTHR43479">
    <property type="entry name" value="ACREF/ENVCD OPERON REPRESSOR-RELATED"/>
    <property type="match status" value="1"/>
</dbReference>
<proteinExistence type="predicted"/>
<dbReference type="GO" id="GO:0003677">
    <property type="term" value="F:DNA binding"/>
    <property type="evidence" value="ECO:0007669"/>
    <property type="project" value="UniProtKB-UniRule"/>
</dbReference>
<evidence type="ECO:0000259" key="3">
    <source>
        <dbReference type="PROSITE" id="PS50977"/>
    </source>
</evidence>
<organism evidence="4 5">
    <name type="scientific">Peptostreptococcus russellii</name>
    <dbReference type="NCBI Taxonomy" id="215200"/>
    <lineage>
        <taxon>Bacteria</taxon>
        <taxon>Bacillati</taxon>
        <taxon>Bacillota</taxon>
        <taxon>Clostridia</taxon>
        <taxon>Peptostreptococcales</taxon>
        <taxon>Peptostreptococcaceae</taxon>
        <taxon>Peptostreptococcus</taxon>
    </lineage>
</organism>
<dbReference type="Proteomes" id="UP000241434">
    <property type="component" value="Unassembled WGS sequence"/>
</dbReference>
<reference evidence="4" key="1">
    <citation type="thesis" date="2015" institute="Rutgers" country="The State University of New Jersey, 14 College Farm Rd., New Brunswick, NJ, USA">
        <title>Ammonia toxicity in bacteria and its implications for treatment of and resource recovery from highly nitrogenous organic wastes.</title>
        <authorList>
            <person name="Luther A.K."/>
        </authorList>
    </citation>
    <scope>NUCLEOTIDE SEQUENCE</scope>
    <source>
        <strain evidence="4">RT-10B</strain>
    </source>
</reference>
<protein>
    <recommendedName>
        <fullName evidence="3">HTH tetR-type domain-containing protein</fullName>
    </recommendedName>
</protein>
<gene>
    <name evidence="4" type="ORF">UF10_00635</name>
</gene>
<accession>A0A2P7Q2V8</accession>
<dbReference type="SUPFAM" id="SSF46689">
    <property type="entry name" value="Homeodomain-like"/>
    <property type="match status" value="1"/>
</dbReference>
<dbReference type="InterPro" id="IPR001647">
    <property type="entry name" value="HTH_TetR"/>
</dbReference>